<keyword evidence="2" id="KW-1185">Reference proteome</keyword>
<evidence type="ECO:0000313" key="1">
    <source>
        <dbReference type="EMBL" id="VVV02330.1"/>
    </source>
</evidence>
<evidence type="ECO:0000313" key="2">
    <source>
        <dbReference type="Proteomes" id="UP000356253"/>
    </source>
</evidence>
<gene>
    <name evidence="1" type="primary">bamA_4</name>
    <name evidence="1" type="ORF">FVB9532_03628</name>
</gene>
<organism evidence="1 2">
    <name type="scientific">Mesonia oceanica</name>
    <dbReference type="NCBI Taxonomy" id="2687242"/>
    <lineage>
        <taxon>Bacteria</taxon>
        <taxon>Pseudomonadati</taxon>
        <taxon>Bacteroidota</taxon>
        <taxon>Flavobacteriia</taxon>
        <taxon>Flavobacteriales</taxon>
        <taxon>Flavobacteriaceae</taxon>
        <taxon>Mesonia</taxon>
    </lineage>
</organism>
<name>A0AC61YE54_9FLAO</name>
<reference evidence="1" key="1">
    <citation type="submission" date="2019-09" db="EMBL/GenBank/DDBJ databases">
        <authorList>
            <person name="Rodrigo-Torres L."/>
            <person name="Arahal R. D."/>
            <person name="Lucena T."/>
        </authorList>
    </citation>
    <scope>NUCLEOTIDE SEQUENCE</scope>
    <source>
        <strain evidence="1">ISS653</strain>
    </source>
</reference>
<comment type="caution">
    <text evidence="1">The sequence shown here is derived from an EMBL/GenBank/DDBJ whole genome shotgun (WGS) entry which is preliminary data.</text>
</comment>
<dbReference type="Proteomes" id="UP000356253">
    <property type="component" value="Unassembled WGS sequence"/>
</dbReference>
<proteinExistence type="predicted"/>
<dbReference type="EMBL" id="CABVMM010000018">
    <property type="protein sequence ID" value="VVV02330.1"/>
    <property type="molecule type" value="Genomic_DNA"/>
</dbReference>
<accession>A0AC61YE54</accession>
<protein>
    <submittedName>
        <fullName evidence="1">Outer membrane protein assembly factor BamA</fullName>
    </submittedName>
</protein>
<sequence length="772" mass="89024">MKPILKKPNHSLILLLLLLAGYSCSVKKFIPEDEYLYRGAKMKFIDTSLQKNYKEIKAETQAVLYPEPNSKFLGMYPGLYFYYKAQRKNPGFLNKFFNKKIGEEPVYFSDVDLSETEELINNRLENRGFFYNLIESNSTIDSSAKTAKANYKVTLRKPYVLETYQLEEDSLSSMDSLRLIDQLKKVVYDENSIIEKGMRFDLANFKSERERIDNYLKEEGYYNFNGNFLLFEADTNAYDNRKFDLYLRLKDNVPDKSKVPYILDDVDVYPNESVETQKKEKDTVTLDSLDFIQAEEFFKPKRLSPYILLKPGQRYNPTLSKYTSRRLSSIGTYKFVNIRYKEKDSTVDENGYRHLEAIIELSPLRKRSIRAELQAVTKSNNFAGPGLGLTYTNRNWFSGGEQLNIRGNVAYEKQFSSGQQAGLSSLQLGLETSVRFPRLLFPIVDVNKRFKYSIPQTEIKLGLDYLNRSQLYSLNSYNTSFGYIWKANRYVTHQLNPININYVKLGNTTDEFETILEDNPFLRRSFDQQFIAGLTYGFTYNELVDNQRKGALYFNFNFDIAGNTVSLLDNKGTDDKGNEVNKFLGLQYAQYAKGDVDIRYHYKLDNKGQVLVGRLFGGLGYSYGNSESLPFVKQYFSGGPYSVRAFRIRGLGPGNYQPENESNYDAYFDRAGDIRLEANLEYRFPLFNYVNGAIFTDAGNVWLLRENDALPGGKFTSSFLNELGIGSGVGVRVDIQGFVIRFDLASPLKRPSKSWKFEYDSPKLNFAIGYPF</sequence>